<dbReference type="AlphaFoldDB" id="U4KZN5"/>
<gene>
    <name evidence="1" type="ORF">PCON_04751</name>
</gene>
<reference evidence="1 2" key="1">
    <citation type="journal article" date="2013" name="PLoS Genet.">
        <title>The genome and development-dependent transcriptomes of Pyronema confluens: a window into fungal evolution.</title>
        <authorList>
            <person name="Traeger S."/>
            <person name="Altegoer F."/>
            <person name="Freitag M."/>
            <person name="Gabaldon T."/>
            <person name="Kempken F."/>
            <person name="Kumar A."/>
            <person name="Marcet-Houben M."/>
            <person name="Poggeler S."/>
            <person name="Stajich J.E."/>
            <person name="Nowrousian M."/>
        </authorList>
    </citation>
    <scope>NUCLEOTIDE SEQUENCE [LARGE SCALE GENOMIC DNA]</scope>
    <source>
        <strain evidence="2">CBS 100304</strain>
        <tissue evidence="1">Vegetative mycelium</tissue>
    </source>
</reference>
<evidence type="ECO:0000313" key="1">
    <source>
        <dbReference type="EMBL" id="CCX05164.1"/>
    </source>
</evidence>
<name>U4KZN5_PYROM</name>
<dbReference type="EMBL" id="HF935235">
    <property type="protein sequence ID" value="CCX05164.1"/>
    <property type="molecule type" value="Genomic_DNA"/>
</dbReference>
<accession>U4KZN5</accession>
<evidence type="ECO:0000313" key="2">
    <source>
        <dbReference type="Proteomes" id="UP000018144"/>
    </source>
</evidence>
<proteinExistence type="predicted"/>
<sequence length="32" mass="3402">MGPPNPNLQPQPRKALESLVANPSAFLIQTTA</sequence>
<dbReference type="Proteomes" id="UP000018144">
    <property type="component" value="Unassembled WGS sequence"/>
</dbReference>
<organism evidence="1 2">
    <name type="scientific">Pyronema omphalodes (strain CBS 100304)</name>
    <name type="common">Pyronema confluens</name>
    <dbReference type="NCBI Taxonomy" id="1076935"/>
    <lineage>
        <taxon>Eukaryota</taxon>
        <taxon>Fungi</taxon>
        <taxon>Dikarya</taxon>
        <taxon>Ascomycota</taxon>
        <taxon>Pezizomycotina</taxon>
        <taxon>Pezizomycetes</taxon>
        <taxon>Pezizales</taxon>
        <taxon>Pyronemataceae</taxon>
        <taxon>Pyronema</taxon>
    </lineage>
</organism>
<protein>
    <submittedName>
        <fullName evidence="1">Uncharacterized protein</fullName>
    </submittedName>
</protein>
<keyword evidence="2" id="KW-1185">Reference proteome</keyword>